<evidence type="ECO:0000313" key="3">
    <source>
        <dbReference type="Proteomes" id="UP000008305"/>
    </source>
</evidence>
<name>A0AA34RD73_CHLPE</name>
<evidence type="ECO:0000259" key="1">
    <source>
        <dbReference type="Pfam" id="PF13588"/>
    </source>
</evidence>
<accession>A0AA34RD73</accession>
<organism evidence="2 3">
    <name type="scientific">Chlamydia pecorum (strain ATCC VR-628 / DSM 29919 / E58)</name>
    <name type="common">Chlamydophila pecorum</name>
    <dbReference type="NCBI Taxonomy" id="331635"/>
    <lineage>
        <taxon>Bacteria</taxon>
        <taxon>Pseudomonadati</taxon>
        <taxon>Chlamydiota</taxon>
        <taxon>Chlamydiia</taxon>
        <taxon>Chlamydiales</taxon>
        <taxon>Chlamydiaceae</taxon>
        <taxon>Chlamydia/Chlamydophila group</taxon>
        <taxon>Chlamydia</taxon>
    </lineage>
</organism>
<dbReference type="Proteomes" id="UP000008305">
    <property type="component" value="Chromosome"/>
</dbReference>
<dbReference type="KEGG" id="cpm:G5S_0466"/>
<sequence length="187" mass="21501">MSSLTPPSEEILSPKKDPSFETKLFDPIRNKALECTPEERVRQDLLFLLIHKLNYPEHLLIVEKELRTLFPLLARKRARLPRRRPDILVITPKTYTDPTGETFHLGEPKPLLLIECKAQVINQNTLIQLLSYNYIIGASCLAIASKKKQLTGFLNPKTQNLDFYPGLPEYSQLLRYYCSLNTLAPQP</sequence>
<dbReference type="InterPro" id="IPR029464">
    <property type="entry name" value="HSDR_N"/>
</dbReference>
<dbReference type="Pfam" id="PF13588">
    <property type="entry name" value="HSDR_N_2"/>
    <property type="match status" value="1"/>
</dbReference>
<feature type="domain" description="Type I restriction enzyme R protein N-terminal" evidence="1">
    <location>
        <begin position="37"/>
        <end position="168"/>
    </location>
</feature>
<evidence type="ECO:0000313" key="2">
    <source>
        <dbReference type="EMBL" id="AEB41455.1"/>
    </source>
</evidence>
<gene>
    <name evidence="2" type="ordered locus">G5S_0466</name>
</gene>
<proteinExistence type="predicted"/>
<reference evidence="2 3" key="1">
    <citation type="journal article" date="2011" name="J. Bacteriol.">
        <title>Genome sequence of the obligate intracellular animal pathogen Chlamydia pecorum E58.</title>
        <authorList>
            <person name="Mojica S."/>
            <person name="Huot Creasy H."/>
            <person name="Daugherty S."/>
            <person name="Read T.D."/>
            <person name="Kim T."/>
            <person name="Kaltenboeck B."/>
            <person name="Bavoil P."/>
            <person name="Myers G.S."/>
        </authorList>
    </citation>
    <scope>NUCLEOTIDE SEQUENCE [LARGE SCALE GENOMIC DNA]</scope>
    <source>
        <strain evidence="2 3">E58</strain>
    </source>
</reference>
<dbReference type="RefSeq" id="WP_013712533.1">
    <property type="nucleotide sequence ID" value="NC_015408.1"/>
</dbReference>
<dbReference type="AlphaFoldDB" id="A0AA34RD73"/>
<protein>
    <recommendedName>
        <fullName evidence="1">Type I restriction enzyme R protein N-terminal domain-containing protein</fullName>
    </recommendedName>
</protein>
<keyword evidence="3" id="KW-1185">Reference proteome</keyword>
<dbReference type="EMBL" id="CP002608">
    <property type="protein sequence ID" value="AEB41455.1"/>
    <property type="molecule type" value="Genomic_DNA"/>
</dbReference>